<gene>
    <name evidence="2" type="ORF">INP59_24595</name>
</gene>
<geneLocation type="plasmid" evidence="2 3">
    <name>pNAPH</name>
</geneLocation>
<organism evidence="2 3">
    <name type="scientific">Rhodococcus pyridinivorans</name>
    <dbReference type="NCBI Taxonomy" id="103816"/>
    <lineage>
        <taxon>Bacteria</taxon>
        <taxon>Bacillati</taxon>
        <taxon>Actinomycetota</taxon>
        <taxon>Actinomycetes</taxon>
        <taxon>Mycobacteriales</taxon>
        <taxon>Nocardiaceae</taxon>
        <taxon>Rhodococcus</taxon>
    </lineage>
</organism>
<keyword evidence="3" id="KW-1185">Reference proteome</keyword>
<protein>
    <submittedName>
        <fullName evidence="2">Uncharacterized protein</fullName>
    </submittedName>
</protein>
<dbReference type="EMBL" id="CP063451">
    <property type="protein sequence ID" value="QOW01550.1"/>
    <property type="molecule type" value="Genomic_DNA"/>
</dbReference>
<feature type="region of interest" description="Disordered" evidence="1">
    <location>
        <begin position="69"/>
        <end position="92"/>
    </location>
</feature>
<reference evidence="2 3" key="1">
    <citation type="submission" date="2020-10" db="EMBL/GenBank/DDBJ databases">
        <title>Whole genome sequence of oil-degrading bacteria Rhodococcus pyridinivorans strain 5Ap.</title>
        <authorList>
            <person name="Akhremchuk A.E."/>
            <person name="Valentovich L.N."/>
            <person name="Charniauskaya M.I."/>
            <person name="Bukliarevich H.A."/>
            <person name="Titok M.A."/>
        </authorList>
    </citation>
    <scope>NUCLEOTIDE SEQUENCE [LARGE SCALE GENOMIC DNA]</scope>
    <source>
        <strain evidence="2 3">5Ap</strain>
        <plasmid evidence="2 3">pNAPH</plasmid>
    </source>
</reference>
<name>A0A7M2XUW0_9NOCA</name>
<evidence type="ECO:0000256" key="1">
    <source>
        <dbReference type="SAM" id="MobiDB-lite"/>
    </source>
</evidence>
<sequence>MFIGRVREKTPLFRTEKSRDADGRSYPWIKSTGMVDYYYYYYYYCVAADFGPFFLEFCSSIPLQRQTLYQRPPPGRASGREGRARVHRTGTRQRVRPRSTIRSCCMAICDRLTGARIDVLLRKWLAMLPDPFPDADRGGDFRRRD</sequence>
<evidence type="ECO:0000313" key="3">
    <source>
        <dbReference type="Proteomes" id="UP000593818"/>
    </source>
</evidence>
<dbReference type="RefSeq" id="WP_193904041.1">
    <property type="nucleotide sequence ID" value="NZ_CP063451.1"/>
</dbReference>
<evidence type="ECO:0000313" key="2">
    <source>
        <dbReference type="EMBL" id="QOW01550.1"/>
    </source>
</evidence>
<dbReference type="AlphaFoldDB" id="A0A7M2XUW0"/>
<proteinExistence type="predicted"/>
<dbReference type="Proteomes" id="UP000593818">
    <property type="component" value="Plasmid pNAPH"/>
</dbReference>
<accession>A0A7M2XUW0</accession>
<keyword evidence="2" id="KW-0614">Plasmid</keyword>